<evidence type="ECO:0000256" key="5">
    <source>
        <dbReference type="RuleBase" id="RU003792"/>
    </source>
</evidence>
<protein>
    <recommendedName>
        <fullName evidence="4">tRNA pseudouridine synthase A</fullName>
        <ecNumber evidence="4">5.4.99.12</ecNumber>
    </recommendedName>
    <alternativeName>
        <fullName evidence="4">tRNA pseudouridine(38-40) synthase</fullName>
    </alternativeName>
    <alternativeName>
        <fullName evidence="4">tRNA pseudouridylate synthase I</fullName>
    </alternativeName>
    <alternativeName>
        <fullName evidence="4">tRNA-uridine isomerase I</fullName>
    </alternativeName>
</protein>
<comment type="caution">
    <text evidence="7">The sequence shown here is derived from an EMBL/GenBank/DDBJ whole genome shotgun (WGS) entry which is preliminary data.</text>
</comment>
<dbReference type="EMBL" id="BSDC01000001">
    <property type="protein sequence ID" value="GLH66700.1"/>
    <property type="molecule type" value="Genomic_DNA"/>
</dbReference>
<comment type="similarity">
    <text evidence="1 4 5">Belongs to the tRNA pseudouridine synthase TruA family.</text>
</comment>
<dbReference type="InterPro" id="IPR020095">
    <property type="entry name" value="PsdUridine_synth_TruA_C"/>
</dbReference>
<reference evidence="7" key="1">
    <citation type="journal article" date="2023" name="Antonie Van Leeuwenhoek">
        <title>Mesoterricola silvestris gen. nov., sp. nov., Mesoterricola sediminis sp. nov., Geothrix oryzae sp. nov., Geothrix edaphica sp. nov., Geothrix rubra sp. nov., and Geothrix limicola sp. nov., six novel members of Acidobacteriota isolated from soils.</title>
        <authorList>
            <person name="Itoh H."/>
            <person name="Sugisawa Y."/>
            <person name="Mise K."/>
            <person name="Xu Z."/>
            <person name="Kuniyasu M."/>
            <person name="Ushijima N."/>
            <person name="Kawano K."/>
            <person name="Kobayashi E."/>
            <person name="Shiratori Y."/>
            <person name="Masuda Y."/>
            <person name="Senoo K."/>
        </authorList>
    </citation>
    <scope>NUCLEOTIDE SEQUENCE</scope>
    <source>
        <strain evidence="7">Red802</strain>
    </source>
</reference>
<feature type="active site" description="Nucleophile" evidence="4">
    <location>
        <position position="67"/>
    </location>
</feature>
<accession>A0ABQ5PW80</accession>
<comment type="function">
    <text evidence="4">Formation of pseudouridine at positions 38, 39 and 40 in the anticodon stem and loop of transfer RNAs.</text>
</comment>
<keyword evidence="3 4" id="KW-0413">Isomerase</keyword>
<dbReference type="Pfam" id="PF01416">
    <property type="entry name" value="PseudoU_synth_1"/>
    <property type="match status" value="2"/>
</dbReference>
<dbReference type="PANTHER" id="PTHR11142">
    <property type="entry name" value="PSEUDOURIDYLATE SYNTHASE"/>
    <property type="match status" value="1"/>
</dbReference>
<dbReference type="EC" id="5.4.99.12" evidence="4"/>
<dbReference type="InterPro" id="IPR020103">
    <property type="entry name" value="PsdUridine_synth_cat_dom_sf"/>
</dbReference>
<dbReference type="Proteomes" id="UP001165044">
    <property type="component" value="Unassembled WGS sequence"/>
</dbReference>
<dbReference type="Gene3D" id="3.30.70.660">
    <property type="entry name" value="Pseudouridine synthase I, catalytic domain, C-terminal subdomain"/>
    <property type="match status" value="1"/>
</dbReference>
<comment type="caution">
    <text evidence="4">Lacks conserved residue(s) required for the propagation of feature annotation.</text>
</comment>
<dbReference type="PIRSF" id="PIRSF001430">
    <property type="entry name" value="tRNA_psdUrid_synth"/>
    <property type="match status" value="1"/>
</dbReference>
<comment type="subunit">
    <text evidence="4">Homodimer.</text>
</comment>
<feature type="domain" description="Pseudouridine synthase I TruA alpha/beta" evidence="6">
    <location>
        <begin position="17"/>
        <end position="121"/>
    </location>
</feature>
<evidence type="ECO:0000256" key="2">
    <source>
        <dbReference type="ARBA" id="ARBA00022694"/>
    </source>
</evidence>
<evidence type="ECO:0000256" key="4">
    <source>
        <dbReference type="HAMAP-Rule" id="MF_00171"/>
    </source>
</evidence>
<dbReference type="Gene3D" id="3.30.70.580">
    <property type="entry name" value="Pseudouridine synthase I, catalytic domain, N-terminal subdomain"/>
    <property type="match status" value="1"/>
</dbReference>
<comment type="catalytic activity">
    <reaction evidence="4 5">
        <text>uridine(38/39/40) in tRNA = pseudouridine(38/39/40) in tRNA</text>
        <dbReference type="Rhea" id="RHEA:22376"/>
        <dbReference type="Rhea" id="RHEA-COMP:10085"/>
        <dbReference type="Rhea" id="RHEA-COMP:10087"/>
        <dbReference type="ChEBI" id="CHEBI:65314"/>
        <dbReference type="ChEBI" id="CHEBI:65315"/>
        <dbReference type="EC" id="5.4.99.12"/>
    </reaction>
</comment>
<feature type="binding site" evidence="4">
    <location>
        <position position="127"/>
    </location>
    <ligand>
        <name>substrate</name>
    </ligand>
</feature>
<evidence type="ECO:0000259" key="6">
    <source>
        <dbReference type="Pfam" id="PF01416"/>
    </source>
</evidence>
<sequence>MKVAAKPVPYAAFRLLVEYDGSRFQGWQKQGPKQTREGVRTVAGSLEHAIHEAGLHLVYLGGAGRTDAGVHALGQVAHLHLEAKGAPRPGELRRIFDSVLPQDIAIRDVRVCAPRFHARFDAVDRTYLYQISQRRSAFGKPWIWWVKRSLDLNRLRKAWCAFEGDQDLGSFADLDAEEDGLSRILQCEVTEAGSLVLLRVRATHFFRRQVRRMVGASVACALGEEEPRRILEDLHAPTEAANLYWAAKAAPASGLFLEAVRYSGDPEPGPPRPTIIIP</sequence>
<keyword evidence="2 4" id="KW-0819">tRNA processing</keyword>
<proteinExistence type="inferred from homology"/>
<evidence type="ECO:0000313" key="7">
    <source>
        <dbReference type="EMBL" id="GLH66700.1"/>
    </source>
</evidence>
<evidence type="ECO:0000256" key="1">
    <source>
        <dbReference type="ARBA" id="ARBA00009375"/>
    </source>
</evidence>
<organism evidence="7 8">
    <name type="scientific">Geothrix edaphica</name>
    <dbReference type="NCBI Taxonomy" id="2927976"/>
    <lineage>
        <taxon>Bacteria</taxon>
        <taxon>Pseudomonadati</taxon>
        <taxon>Acidobacteriota</taxon>
        <taxon>Holophagae</taxon>
        <taxon>Holophagales</taxon>
        <taxon>Holophagaceae</taxon>
        <taxon>Geothrix</taxon>
    </lineage>
</organism>
<dbReference type="InterPro" id="IPR020094">
    <property type="entry name" value="TruA/RsuA/RluB/E/F_N"/>
</dbReference>
<evidence type="ECO:0000256" key="3">
    <source>
        <dbReference type="ARBA" id="ARBA00023235"/>
    </source>
</evidence>
<dbReference type="CDD" id="cd02570">
    <property type="entry name" value="PseudoU_synth_EcTruA"/>
    <property type="match status" value="1"/>
</dbReference>
<dbReference type="SUPFAM" id="SSF55120">
    <property type="entry name" value="Pseudouridine synthase"/>
    <property type="match status" value="1"/>
</dbReference>
<name>A0ABQ5PW80_9BACT</name>
<keyword evidence="8" id="KW-1185">Reference proteome</keyword>
<evidence type="ECO:0000313" key="8">
    <source>
        <dbReference type="Proteomes" id="UP001165044"/>
    </source>
</evidence>
<dbReference type="InterPro" id="IPR020097">
    <property type="entry name" value="PsdUridine_synth_TruA_a/b_dom"/>
</dbReference>
<gene>
    <name evidence="7" type="primary">truA_2</name>
    <name evidence="4" type="synonym">truA</name>
    <name evidence="7" type="ORF">GETHED_10640</name>
</gene>
<dbReference type="HAMAP" id="MF_00171">
    <property type="entry name" value="TruA"/>
    <property type="match status" value="1"/>
</dbReference>
<dbReference type="PANTHER" id="PTHR11142:SF0">
    <property type="entry name" value="TRNA PSEUDOURIDINE SYNTHASE-LIKE 1"/>
    <property type="match status" value="1"/>
</dbReference>
<dbReference type="InterPro" id="IPR001406">
    <property type="entry name" value="PsdUridine_synth_TruA"/>
</dbReference>
<feature type="domain" description="Pseudouridine synthase I TruA alpha/beta" evidence="6">
    <location>
        <begin position="161"/>
        <end position="263"/>
    </location>
</feature>